<reference evidence="1 2" key="1">
    <citation type="submission" date="2017-09" db="EMBL/GenBank/DDBJ databases">
        <title>Large-scale bioinformatics analysis of Bacillus genomes uncovers conserved roles of natural products in bacterial physiology.</title>
        <authorList>
            <consortium name="Agbiome Team Llc"/>
            <person name="Bleich R.M."/>
            <person name="Kirk G.J."/>
            <person name="Santa Maria K.C."/>
            <person name="Allen S.E."/>
            <person name="Farag S."/>
            <person name="Shank E.A."/>
            <person name="Bowers A."/>
        </authorList>
    </citation>
    <scope>NUCLEOTIDE SEQUENCE [LARGE SCALE GENOMIC DNA]</scope>
    <source>
        <strain evidence="1 2">AFS027647</strain>
    </source>
</reference>
<protein>
    <submittedName>
        <fullName evidence="1">Uncharacterized protein</fullName>
    </submittedName>
</protein>
<dbReference type="AlphaFoldDB" id="A0A9X6U8S6"/>
<comment type="caution">
    <text evidence="1">The sequence shown here is derived from an EMBL/GenBank/DDBJ whole genome shotgun (WGS) entry which is preliminary data.</text>
</comment>
<dbReference type="Proteomes" id="UP000220691">
    <property type="component" value="Unassembled WGS sequence"/>
</dbReference>
<dbReference type="Gene3D" id="2.10.10.90">
    <property type="match status" value="1"/>
</dbReference>
<evidence type="ECO:0000313" key="1">
    <source>
        <dbReference type="EMBL" id="PEN89632.1"/>
    </source>
</evidence>
<name>A0A9X6U8S6_BACCE</name>
<accession>A0A9X6U8S6</accession>
<evidence type="ECO:0000313" key="2">
    <source>
        <dbReference type="Proteomes" id="UP000220691"/>
    </source>
</evidence>
<organism evidence="1 2">
    <name type="scientific">Bacillus cereus</name>
    <dbReference type="NCBI Taxonomy" id="1396"/>
    <lineage>
        <taxon>Bacteria</taxon>
        <taxon>Bacillati</taxon>
        <taxon>Bacillota</taxon>
        <taxon>Bacilli</taxon>
        <taxon>Bacillales</taxon>
        <taxon>Bacillaceae</taxon>
        <taxon>Bacillus</taxon>
        <taxon>Bacillus cereus group</taxon>
    </lineage>
</organism>
<dbReference type="CDD" id="cd12215">
    <property type="entry name" value="ChiC_BD"/>
    <property type="match status" value="2"/>
</dbReference>
<dbReference type="EMBL" id="NUAN01000158">
    <property type="protein sequence ID" value="PEN89632.1"/>
    <property type="molecule type" value="Genomic_DNA"/>
</dbReference>
<sequence length="293" mass="32686">MMKNKKKQLIKGIMLSTVLGLGWSAAGDISHAAGNELSQIQETAEWKAKREYVKGAKVSYKGTEYQLMWGNLKPQVTEDERTRKIMKVVSLGPDNHIQWHPIGGETPEWSAKRGYLEGAKVSYNRAVYQATKLILGGINPAEDSTGWKEIEGAISKAKHTPHLKIIIHEGTIYGVMYSNNSDIPDSYCKLVIKRVGTAEWIPVNKELSDILAEKEGAISKAKDKPDSKNFLHEGTIYRVMHSNNSDIPDSYCKLVIKRDGTAKWIPVNKELSDILAKKEGTTSQEKNTPVVPR</sequence>
<proteinExistence type="predicted"/>
<gene>
    <name evidence="1" type="ORF">CN553_22515</name>
</gene>